<feature type="transmembrane region" description="Helical" evidence="5">
    <location>
        <begin position="159"/>
        <end position="179"/>
    </location>
</feature>
<protein>
    <submittedName>
        <fullName evidence="6">Uncharacterized protein</fullName>
    </submittedName>
</protein>
<dbReference type="OMA" id="CLPMVIP"/>
<organism evidence="6 7">
    <name type="scientific">Eptatretus burgeri</name>
    <name type="common">Inshore hagfish</name>
    <dbReference type="NCBI Taxonomy" id="7764"/>
    <lineage>
        <taxon>Eukaryota</taxon>
        <taxon>Metazoa</taxon>
        <taxon>Chordata</taxon>
        <taxon>Craniata</taxon>
        <taxon>Vertebrata</taxon>
        <taxon>Cyclostomata</taxon>
        <taxon>Myxini</taxon>
        <taxon>Myxiniformes</taxon>
        <taxon>Myxinidae</taxon>
        <taxon>Eptatretinae</taxon>
        <taxon>Eptatretus</taxon>
    </lineage>
</organism>
<keyword evidence="2 5" id="KW-0812">Transmembrane</keyword>
<dbReference type="Ensembl" id="ENSEBUT00000012882.1">
    <property type="protein sequence ID" value="ENSEBUP00000012306.1"/>
    <property type="gene ID" value="ENSEBUG00000007847.1"/>
</dbReference>
<evidence type="ECO:0000256" key="4">
    <source>
        <dbReference type="ARBA" id="ARBA00023136"/>
    </source>
</evidence>
<dbReference type="AlphaFoldDB" id="A0A8C4WUY6"/>
<evidence type="ECO:0000256" key="1">
    <source>
        <dbReference type="ARBA" id="ARBA00004141"/>
    </source>
</evidence>
<evidence type="ECO:0000313" key="6">
    <source>
        <dbReference type="Ensembl" id="ENSEBUP00000012306.1"/>
    </source>
</evidence>
<dbReference type="SMART" id="SM01417">
    <property type="entry name" value="Solute_trans_a"/>
    <property type="match status" value="1"/>
</dbReference>
<name>A0A8C4WUY6_EPTBU</name>
<feature type="transmembrane region" description="Helical" evidence="5">
    <location>
        <begin position="199"/>
        <end position="220"/>
    </location>
</feature>
<evidence type="ECO:0000256" key="2">
    <source>
        <dbReference type="ARBA" id="ARBA00022692"/>
    </source>
</evidence>
<dbReference type="Pfam" id="PF03619">
    <property type="entry name" value="Solute_trans_a"/>
    <property type="match status" value="1"/>
</dbReference>
<accession>A0A8C4WUY6</accession>
<reference evidence="6" key="2">
    <citation type="submission" date="2025-09" db="UniProtKB">
        <authorList>
            <consortium name="Ensembl"/>
        </authorList>
    </citation>
    <scope>IDENTIFICATION</scope>
</reference>
<keyword evidence="7" id="KW-1185">Reference proteome</keyword>
<evidence type="ECO:0000256" key="5">
    <source>
        <dbReference type="SAM" id="Phobius"/>
    </source>
</evidence>
<reference evidence="6" key="1">
    <citation type="submission" date="2025-08" db="UniProtKB">
        <authorList>
            <consortium name="Ensembl"/>
        </authorList>
    </citation>
    <scope>IDENTIFICATION</scope>
</reference>
<evidence type="ECO:0000256" key="3">
    <source>
        <dbReference type="ARBA" id="ARBA00022989"/>
    </source>
</evidence>
<keyword evidence="4 5" id="KW-0472">Membrane</keyword>
<dbReference type="GeneTree" id="ENSGT00940000163831"/>
<sequence length="315" mass="34774">MANDTIMLNCSSKMPTAIQVVTAMDTLALVMFVTLTAMAAVAVAVGAEAAGHFLRVETSSVQLSRLLWVNEAGPVLTMLACVGMWVPRAAMFMDHAASIYVGCYLHCFMELMLSESGNEGWPFHHRATLRLRTGPLCCCCLCLPNPKLSSRWLTALRSGTLQTAILRPLLVLLSILVWVDRMASDNWENTNSTLESVLGYVLGASTLLAIWVLSMAFFIVKNFTLPLPHLTARFALNQVLVLLVTLQLKVLRWLSSAGIVPCIPPFSRHAQATSMHHQLLIIEMFVVTLTSHRLYRRPVKDFDVSSALSSSRQTD</sequence>
<dbReference type="InterPro" id="IPR005178">
    <property type="entry name" value="Ostalpha/TMEM184C"/>
</dbReference>
<dbReference type="GO" id="GO:0016020">
    <property type="term" value="C:membrane"/>
    <property type="evidence" value="ECO:0007669"/>
    <property type="project" value="UniProtKB-SubCell"/>
</dbReference>
<proteinExistence type="predicted"/>
<evidence type="ECO:0000313" key="7">
    <source>
        <dbReference type="Proteomes" id="UP000694388"/>
    </source>
</evidence>
<comment type="subcellular location">
    <subcellularLocation>
        <location evidence="1">Membrane</location>
        <topology evidence="1">Multi-pass membrane protein</topology>
    </subcellularLocation>
</comment>
<keyword evidence="3 5" id="KW-1133">Transmembrane helix</keyword>
<dbReference type="Proteomes" id="UP000694388">
    <property type="component" value="Unplaced"/>
</dbReference>
<dbReference type="PANTHER" id="PTHR23423">
    <property type="entry name" value="ORGANIC SOLUTE TRANSPORTER-RELATED"/>
    <property type="match status" value="1"/>
</dbReference>
<feature type="transmembrane region" description="Helical" evidence="5">
    <location>
        <begin position="67"/>
        <end position="86"/>
    </location>
</feature>
<feature type="transmembrane region" description="Helical" evidence="5">
    <location>
        <begin position="20"/>
        <end position="47"/>
    </location>
</feature>